<accession>A0A3M7QUY3</accession>
<dbReference type="Proteomes" id="UP000276133">
    <property type="component" value="Unassembled WGS sequence"/>
</dbReference>
<dbReference type="AlphaFoldDB" id="A0A3M7QUY3"/>
<feature type="transmembrane region" description="Helical" evidence="1">
    <location>
        <begin position="48"/>
        <end position="72"/>
    </location>
</feature>
<keyword evidence="3" id="KW-1185">Reference proteome</keyword>
<dbReference type="EMBL" id="REGN01005007">
    <property type="protein sequence ID" value="RNA15227.1"/>
    <property type="molecule type" value="Genomic_DNA"/>
</dbReference>
<organism evidence="2 3">
    <name type="scientific">Brachionus plicatilis</name>
    <name type="common">Marine rotifer</name>
    <name type="synonym">Brachionus muelleri</name>
    <dbReference type="NCBI Taxonomy" id="10195"/>
    <lineage>
        <taxon>Eukaryota</taxon>
        <taxon>Metazoa</taxon>
        <taxon>Spiralia</taxon>
        <taxon>Gnathifera</taxon>
        <taxon>Rotifera</taxon>
        <taxon>Eurotatoria</taxon>
        <taxon>Monogononta</taxon>
        <taxon>Pseudotrocha</taxon>
        <taxon>Ploima</taxon>
        <taxon>Brachionidae</taxon>
        <taxon>Brachionus</taxon>
    </lineage>
</organism>
<keyword evidence="1" id="KW-0812">Transmembrane</keyword>
<keyword evidence="1" id="KW-1133">Transmembrane helix</keyword>
<proteinExistence type="predicted"/>
<sequence>MSMKYSVTLILFHKIRANKIEVRLYIKSTQYGKIFTLEMSSSKTLNRLIINILEYFIILLYEILIVAKLVFLRMYCLCPYKRKGLVKFII</sequence>
<protein>
    <submittedName>
        <fullName evidence="2">Uncharacterized protein</fullName>
    </submittedName>
</protein>
<evidence type="ECO:0000313" key="2">
    <source>
        <dbReference type="EMBL" id="RNA15227.1"/>
    </source>
</evidence>
<evidence type="ECO:0000313" key="3">
    <source>
        <dbReference type="Proteomes" id="UP000276133"/>
    </source>
</evidence>
<reference evidence="2 3" key="1">
    <citation type="journal article" date="2018" name="Sci. Rep.">
        <title>Genomic signatures of local adaptation to the degree of environmental predictability in rotifers.</title>
        <authorList>
            <person name="Franch-Gras L."/>
            <person name="Hahn C."/>
            <person name="Garcia-Roger E.M."/>
            <person name="Carmona M.J."/>
            <person name="Serra M."/>
            <person name="Gomez A."/>
        </authorList>
    </citation>
    <scope>NUCLEOTIDE SEQUENCE [LARGE SCALE GENOMIC DNA]</scope>
    <source>
        <strain evidence="2">HYR1</strain>
    </source>
</reference>
<comment type="caution">
    <text evidence="2">The sequence shown here is derived from an EMBL/GenBank/DDBJ whole genome shotgun (WGS) entry which is preliminary data.</text>
</comment>
<evidence type="ECO:0000256" key="1">
    <source>
        <dbReference type="SAM" id="Phobius"/>
    </source>
</evidence>
<keyword evidence="1" id="KW-0472">Membrane</keyword>
<name>A0A3M7QUY3_BRAPC</name>
<gene>
    <name evidence="2" type="ORF">BpHYR1_023084</name>
</gene>